<comment type="caution">
    <text evidence="3">The sequence shown here is derived from an EMBL/GenBank/DDBJ whole genome shotgun (WGS) entry which is preliminary data.</text>
</comment>
<evidence type="ECO:0000256" key="1">
    <source>
        <dbReference type="PROSITE-ProRule" id="PRU00339"/>
    </source>
</evidence>
<dbReference type="Gene3D" id="1.25.40.10">
    <property type="entry name" value="Tetratricopeptide repeat domain"/>
    <property type="match status" value="1"/>
</dbReference>
<dbReference type="Proteomes" id="UP001168579">
    <property type="component" value="Unassembled WGS sequence"/>
</dbReference>
<keyword evidence="1" id="KW-0802">TPR repeat</keyword>
<keyword evidence="2" id="KW-1133">Transmembrane helix</keyword>
<evidence type="ECO:0000256" key="2">
    <source>
        <dbReference type="SAM" id="Phobius"/>
    </source>
</evidence>
<dbReference type="InterPro" id="IPR019734">
    <property type="entry name" value="TPR_rpt"/>
</dbReference>
<accession>A0ABT8RUJ0</accession>
<keyword evidence="2" id="KW-0812">Transmembrane</keyword>
<proteinExistence type="predicted"/>
<dbReference type="EMBL" id="JAUKUC010000001">
    <property type="protein sequence ID" value="MDO1514580.1"/>
    <property type="molecule type" value="Genomic_DNA"/>
</dbReference>
<keyword evidence="2" id="KW-0472">Membrane</keyword>
<keyword evidence="4" id="KW-1185">Reference proteome</keyword>
<dbReference type="PROSITE" id="PS50005">
    <property type="entry name" value="TPR"/>
    <property type="match status" value="1"/>
</dbReference>
<reference evidence="3" key="1">
    <citation type="journal article" date="2014" name="Int. J. Syst. Evol. Microbiol.">
        <title>Complete genome of a new Firmicutes species belonging to the dominant human colonic microbiota ('Ruminococcus bicirculans') reveals two chromosomes and a selective capacity to utilize plant glucans.</title>
        <authorList>
            <consortium name="NISC Comparative Sequencing Program"/>
            <person name="Wegmann U."/>
            <person name="Louis P."/>
            <person name="Goesmann A."/>
            <person name="Henrissat B."/>
            <person name="Duncan S.H."/>
            <person name="Flint H.J."/>
        </authorList>
    </citation>
    <scope>NUCLEOTIDE SEQUENCE</scope>
    <source>
        <strain evidence="3">CECT 8869</strain>
    </source>
</reference>
<sequence length="219" mass="25627">MKKKYVYYIVIIFLIGIGLNYLGIFGLGIASMSEQHEREKRRKANQIPQEQWVAEEQYTNFHEPKIDSLLKTNPSQAIIYIDQIIRKYPKKDFLNIYKGTGLYKLDSFELAHQEFKKAMEKAGYEYPTALGNSGWALAKMERYDEAIAEFKKAIKDNTDYIYDLALVYEMKGDFKSAIELYQEEIKRIETKNPLNSKIDPNIVNQIEGLKNKIQEMNNK</sequence>
<reference evidence="3" key="2">
    <citation type="submission" date="2023-06" db="EMBL/GenBank/DDBJ databases">
        <authorList>
            <person name="Lucena T."/>
            <person name="Sun Q."/>
        </authorList>
    </citation>
    <scope>NUCLEOTIDE SEQUENCE</scope>
    <source>
        <strain evidence="3">CECT 8869</strain>
    </source>
</reference>
<dbReference type="RefSeq" id="WP_304437236.1">
    <property type="nucleotide sequence ID" value="NZ_JAUKUC010000001.1"/>
</dbReference>
<dbReference type="PANTHER" id="PTHR12558">
    <property type="entry name" value="CELL DIVISION CYCLE 16,23,27"/>
    <property type="match status" value="1"/>
</dbReference>
<dbReference type="Pfam" id="PF13432">
    <property type="entry name" value="TPR_16"/>
    <property type="match status" value="1"/>
</dbReference>
<evidence type="ECO:0000313" key="4">
    <source>
        <dbReference type="Proteomes" id="UP001168579"/>
    </source>
</evidence>
<gene>
    <name evidence="3" type="ORF">Q2T41_18145</name>
</gene>
<dbReference type="InterPro" id="IPR011990">
    <property type="entry name" value="TPR-like_helical_dom_sf"/>
</dbReference>
<feature type="transmembrane region" description="Helical" evidence="2">
    <location>
        <begin position="6"/>
        <end position="32"/>
    </location>
</feature>
<protein>
    <submittedName>
        <fullName evidence="3">Tetratricopeptide repeat protein</fullName>
    </submittedName>
</protein>
<feature type="repeat" description="TPR" evidence="1">
    <location>
        <begin position="127"/>
        <end position="160"/>
    </location>
</feature>
<evidence type="ECO:0000313" key="3">
    <source>
        <dbReference type="EMBL" id="MDO1514580.1"/>
    </source>
</evidence>
<name>A0ABT8RUJ0_9FLAO</name>
<dbReference type="PANTHER" id="PTHR12558:SF13">
    <property type="entry name" value="CELL DIVISION CYCLE PROTEIN 27 HOMOLOG"/>
    <property type="match status" value="1"/>
</dbReference>
<organism evidence="3 4">
    <name type="scientific">Maribacter confluentis</name>
    <dbReference type="NCBI Taxonomy" id="1656093"/>
    <lineage>
        <taxon>Bacteria</taxon>
        <taxon>Pseudomonadati</taxon>
        <taxon>Bacteroidota</taxon>
        <taxon>Flavobacteriia</taxon>
        <taxon>Flavobacteriales</taxon>
        <taxon>Flavobacteriaceae</taxon>
        <taxon>Maribacter</taxon>
    </lineage>
</organism>
<dbReference type="SUPFAM" id="SSF48452">
    <property type="entry name" value="TPR-like"/>
    <property type="match status" value="1"/>
</dbReference>